<dbReference type="AlphaFoldDB" id="A0A932CPL4"/>
<dbReference type="SUPFAM" id="SSF52540">
    <property type="entry name" value="P-loop containing nucleoside triphosphate hydrolases"/>
    <property type="match status" value="1"/>
</dbReference>
<dbReference type="InterPro" id="IPR032380">
    <property type="entry name" value="PNKP_ligase_dom"/>
</dbReference>
<dbReference type="Gene3D" id="3.40.50.300">
    <property type="entry name" value="P-loop containing nucleotide triphosphate hydrolases"/>
    <property type="match status" value="1"/>
</dbReference>
<name>A0A932CPL4_UNCTE</name>
<keyword evidence="4" id="KW-0418">Kinase</keyword>
<organism evidence="4 5">
    <name type="scientific">Tectimicrobiota bacterium</name>
    <dbReference type="NCBI Taxonomy" id="2528274"/>
    <lineage>
        <taxon>Bacteria</taxon>
        <taxon>Pseudomonadati</taxon>
        <taxon>Nitrospinota/Tectimicrobiota group</taxon>
        <taxon>Candidatus Tectimicrobiota</taxon>
    </lineage>
</organism>
<evidence type="ECO:0000313" key="4">
    <source>
        <dbReference type="EMBL" id="MBI2877158.1"/>
    </source>
</evidence>
<dbReference type="EMBL" id="JACPRF010000294">
    <property type="protein sequence ID" value="MBI2877158.1"/>
    <property type="molecule type" value="Genomic_DNA"/>
</dbReference>
<dbReference type="Proteomes" id="UP000769766">
    <property type="component" value="Unassembled WGS sequence"/>
</dbReference>
<dbReference type="InterPro" id="IPR024028">
    <property type="entry name" value="PNKP_bac"/>
</dbReference>
<dbReference type="SUPFAM" id="SSF56091">
    <property type="entry name" value="DNA ligase/mRNA capping enzyme, catalytic domain"/>
    <property type="match status" value="1"/>
</dbReference>
<dbReference type="InterPro" id="IPR004843">
    <property type="entry name" value="Calcineurin-like_PHP"/>
</dbReference>
<dbReference type="GO" id="GO:0005737">
    <property type="term" value="C:cytoplasm"/>
    <property type="evidence" value="ECO:0007669"/>
    <property type="project" value="TreeGrafter"/>
</dbReference>
<evidence type="ECO:0000259" key="2">
    <source>
        <dbReference type="Pfam" id="PF00149"/>
    </source>
</evidence>
<dbReference type="CDD" id="cd07423">
    <property type="entry name" value="MPP_Prp_like"/>
    <property type="match status" value="1"/>
</dbReference>
<comment type="caution">
    <text evidence="4">The sequence shown here is derived from an EMBL/GenBank/DDBJ whole genome shotgun (WGS) entry which is preliminary data.</text>
</comment>
<dbReference type="NCBIfam" id="TIGR04075">
    <property type="entry name" value="bacter_Pnkp"/>
    <property type="match status" value="1"/>
</dbReference>
<feature type="compositionally biased region" description="Basic and acidic residues" evidence="1">
    <location>
        <begin position="221"/>
        <end position="235"/>
    </location>
</feature>
<evidence type="ECO:0000259" key="3">
    <source>
        <dbReference type="Pfam" id="PF16542"/>
    </source>
</evidence>
<dbReference type="InterPro" id="IPR029052">
    <property type="entry name" value="Metallo-depent_PP-like"/>
</dbReference>
<feature type="region of interest" description="Disordered" evidence="1">
    <location>
        <begin position="209"/>
        <end position="235"/>
    </location>
</feature>
<evidence type="ECO:0000256" key="1">
    <source>
        <dbReference type="SAM" id="MobiDB-lite"/>
    </source>
</evidence>
<feature type="domain" description="Polynucleotide kinase-phosphatase ligase" evidence="3">
    <location>
        <begin position="491"/>
        <end position="877"/>
    </location>
</feature>
<evidence type="ECO:0000313" key="5">
    <source>
        <dbReference type="Proteomes" id="UP000769766"/>
    </source>
</evidence>
<protein>
    <submittedName>
        <fullName evidence="4">Polynucleotide kinase-phosphatase</fullName>
    </submittedName>
</protein>
<dbReference type="PRINTS" id="PR00114">
    <property type="entry name" value="STPHPHTASE"/>
</dbReference>
<feature type="domain" description="Calcineurin-like phosphoesterase" evidence="2">
    <location>
        <begin position="181"/>
        <end position="396"/>
    </location>
</feature>
<dbReference type="InterPro" id="IPR041780">
    <property type="entry name" value="MPP_PrpE-like"/>
</dbReference>
<dbReference type="SUPFAM" id="SSF56300">
    <property type="entry name" value="Metallo-dependent phosphatases"/>
    <property type="match status" value="1"/>
</dbReference>
<accession>A0A932CPL4</accession>
<sequence length="882" mass="98224">MKLTVPELSLVILIGPSGSGKSTFAWKHFKSTEELSSDVCRGLVSDDETDQTATQDAFEVLHFIAAKRLAAGRLTVIDATNVQPEARKPLIALAREYHCLPVALVFNLPEKLCQERNRQRPDRTFGPHVIRQQGQQLQRSLRGLSREGFRHVFVFSSPEEVEAAHLERQPLWNNLKQEHGPFDIIGDVHGCFEELVALLEKLGYRRESEIQGALTPPPESDPTRPEGREAGRADPWCHPEGRKAIFLGDLVDRGPGVAAVLRLVMEMVASGAALCVPGNHDMKLLRKLRGKEVQVTHGLSESLEQLASEPPEFRERVIAFLDGLISHYVLDGGRLVVAHAGLKEALQGRGSGKVRDFALYGETTGETDELGLPVRYPWTEEYRGPALVVYGHTPVPEPEWLNRTINIDTGCVFGGQLTAFRYPERECVSVPAARTYYLPVRPFLAEGAPAPPLAGTRKHPDLLEIEDVLGKRILRTRLSQNVTIREENAAAALEAMSRFAVDPRWLIYLPPTMSPPETTQQPGLLEHPAEAFAYYAHQGVSRVVCQEKHMGSRAVVIVCRDEEAARKRFGVEGEGIGLCYTRTGRRFFEDRALEAELLARVRAALEATGAWEEFQTDWICLDCELMPWSAKAQELLRQQYAAVGAASRVALEGAVAVLEQATQRCAAGGGSFDPALLGRYRSRAEMAAQYIEAYRHYCWPVRSVADLKLAPFHLLATEGAVHTDRDHAWHMEKLARICQADAGAAHAVLMATPCRVVDLTDPESREAGIRWWEELTAGGGEGMVVKPFDFITRGKRGIVQPAVKCRGREYLRIIYGLEYTAPENLERLRSRSLAAKRSLALREFALGVEALERFVRREPLYRVHECVFGVLALESEPVDPRL</sequence>
<dbReference type="Pfam" id="PF00149">
    <property type="entry name" value="Metallophos"/>
    <property type="match status" value="1"/>
</dbReference>
<reference evidence="4" key="1">
    <citation type="submission" date="2020-07" db="EMBL/GenBank/DDBJ databases">
        <title>Huge and variable diversity of episymbiotic CPR bacteria and DPANN archaea in groundwater ecosystems.</title>
        <authorList>
            <person name="He C.Y."/>
            <person name="Keren R."/>
            <person name="Whittaker M."/>
            <person name="Farag I.F."/>
            <person name="Doudna J."/>
            <person name="Cate J.H.D."/>
            <person name="Banfield J.F."/>
        </authorList>
    </citation>
    <scope>NUCLEOTIDE SEQUENCE</scope>
    <source>
        <strain evidence="4">NC_groundwater_672_Ag_B-0.1um_62_36</strain>
    </source>
</reference>
<dbReference type="PANTHER" id="PTHR42850:SF7">
    <property type="entry name" value="BIS(5'-NUCLEOSYL)-TETRAPHOSPHATASE PRPE [ASYMMETRICAL]"/>
    <property type="match status" value="1"/>
</dbReference>
<dbReference type="GO" id="GO:0016791">
    <property type="term" value="F:phosphatase activity"/>
    <property type="evidence" value="ECO:0007669"/>
    <property type="project" value="TreeGrafter"/>
</dbReference>
<dbReference type="InterPro" id="IPR050126">
    <property type="entry name" value="Ap4A_hydrolase"/>
</dbReference>
<dbReference type="GO" id="GO:0016301">
    <property type="term" value="F:kinase activity"/>
    <property type="evidence" value="ECO:0007669"/>
    <property type="project" value="UniProtKB-KW"/>
</dbReference>
<dbReference type="PANTHER" id="PTHR42850">
    <property type="entry name" value="METALLOPHOSPHOESTERASE"/>
    <property type="match status" value="1"/>
</dbReference>
<dbReference type="Pfam" id="PF13671">
    <property type="entry name" value="AAA_33"/>
    <property type="match status" value="1"/>
</dbReference>
<gene>
    <name evidence="4" type="ORF">HYY20_09780</name>
</gene>
<dbReference type="Gene3D" id="3.30.470.30">
    <property type="entry name" value="DNA ligase/mRNA capping enzyme"/>
    <property type="match status" value="2"/>
</dbReference>
<proteinExistence type="predicted"/>
<dbReference type="InterPro" id="IPR027417">
    <property type="entry name" value="P-loop_NTPase"/>
</dbReference>
<dbReference type="Gene3D" id="3.60.21.10">
    <property type="match status" value="1"/>
</dbReference>
<dbReference type="InterPro" id="IPR006186">
    <property type="entry name" value="Ser/Thr-sp_prot-phosphatase"/>
</dbReference>
<dbReference type="Pfam" id="PF16542">
    <property type="entry name" value="PNKP_ligase"/>
    <property type="match status" value="1"/>
</dbReference>
<keyword evidence="4" id="KW-0808">Transferase</keyword>